<evidence type="ECO:0000256" key="7">
    <source>
        <dbReference type="ARBA" id="ARBA00008260"/>
    </source>
</evidence>
<dbReference type="FunFam" id="1.10.287.1080:FF:000002">
    <property type="entry name" value="Histidine biosynthesis bifunctional protein HisIE"/>
    <property type="match status" value="1"/>
</dbReference>
<evidence type="ECO:0000256" key="15">
    <source>
        <dbReference type="ARBA" id="ARBA00023027"/>
    </source>
</evidence>
<keyword evidence="12" id="KW-0862">Zinc</keyword>
<evidence type="ECO:0000256" key="20">
    <source>
        <dbReference type="SAM" id="MobiDB-lite"/>
    </source>
</evidence>
<dbReference type="FunFam" id="3.40.50.1980:FF:000050">
    <property type="entry name" value="Histidine biosynthesis trifunctional protein"/>
    <property type="match status" value="1"/>
</dbReference>
<dbReference type="STRING" id="857342.A0A2T3AQR6"/>
<dbReference type="FunCoup" id="A0A2T3AQR6">
    <property type="interactions" value="341"/>
</dbReference>
<organism evidence="22 23">
    <name type="scientific">Amorphotheca resinae ATCC 22711</name>
    <dbReference type="NCBI Taxonomy" id="857342"/>
    <lineage>
        <taxon>Eukaryota</taxon>
        <taxon>Fungi</taxon>
        <taxon>Dikarya</taxon>
        <taxon>Ascomycota</taxon>
        <taxon>Pezizomycotina</taxon>
        <taxon>Leotiomycetes</taxon>
        <taxon>Helotiales</taxon>
        <taxon>Amorphothecaceae</taxon>
        <taxon>Amorphotheca</taxon>
    </lineage>
</organism>
<dbReference type="GO" id="GO:0004635">
    <property type="term" value="F:phosphoribosyl-AMP cyclohydrolase activity"/>
    <property type="evidence" value="ECO:0007669"/>
    <property type="project" value="UniProtKB-UniRule"/>
</dbReference>
<dbReference type="Gene3D" id="1.20.5.1300">
    <property type="match status" value="1"/>
</dbReference>
<evidence type="ECO:0000259" key="21">
    <source>
        <dbReference type="Pfam" id="PF01502"/>
    </source>
</evidence>
<dbReference type="CDD" id="cd06572">
    <property type="entry name" value="Histidinol_dh"/>
    <property type="match status" value="1"/>
</dbReference>
<evidence type="ECO:0000256" key="1">
    <source>
        <dbReference type="ARBA" id="ARBA00000024"/>
    </source>
</evidence>
<evidence type="ECO:0000256" key="4">
    <source>
        <dbReference type="ARBA" id="ARBA00004940"/>
    </source>
</evidence>
<dbReference type="FunFam" id="1.20.5.1300:FF:000001">
    <property type="entry name" value="Histidine biosynthesis trifunctional protein"/>
    <property type="match status" value="1"/>
</dbReference>
<comment type="similarity">
    <text evidence="7 19">In the C-terminal section; belongs to the histidinol dehydrogenase family.</text>
</comment>
<dbReference type="GO" id="GO:0005829">
    <property type="term" value="C:cytosol"/>
    <property type="evidence" value="ECO:0007669"/>
    <property type="project" value="TreeGrafter"/>
</dbReference>
<evidence type="ECO:0000256" key="10">
    <source>
        <dbReference type="ARBA" id="ARBA00022741"/>
    </source>
</evidence>
<dbReference type="Pfam" id="PF01502">
    <property type="entry name" value="PRA-CH"/>
    <property type="match status" value="1"/>
</dbReference>
<dbReference type="EC" id="3.6.1.31" evidence="19"/>
<dbReference type="FunFam" id="3.40.50.1980:FF:000001">
    <property type="entry name" value="Histidinol dehydrogenase"/>
    <property type="match status" value="1"/>
</dbReference>
<dbReference type="SUPFAM" id="SSF141734">
    <property type="entry name" value="HisI-like"/>
    <property type="match status" value="1"/>
</dbReference>
<keyword evidence="17" id="KW-0511">Multifunctional enzyme</keyword>
<dbReference type="InterPro" id="IPR038019">
    <property type="entry name" value="PRib_AMP_CycHydrolase_sf"/>
</dbReference>
<dbReference type="Pfam" id="PF01503">
    <property type="entry name" value="PRA-PH"/>
    <property type="match status" value="1"/>
</dbReference>
<dbReference type="GO" id="GO:0004399">
    <property type="term" value="F:histidinol dehydrogenase activity"/>
    <property type="evidence" value="ECO:0007669"/>
    <property type="project" value="UniProtKB-UniRule"/>
</dbReference>
<dbReference type="GO" id="GO:0005524">
    <property type="term" value="F:ATP binding"/>
    <property type="evidence" value="ECO:0007669"/>
    <property type="project" value="UniProtKB-UniRule"/>
</dbReference>
<dbReference type="Pfam" id="PF00815">
    <property type="entry name" value="Histidinol_dh"/>
    <property type="match status" value="1"/>
</dbReference>
<dbReference type="Gene3D" id="3.40.50.1980">
    <property type="entry name" value="Nitrogenase molybdenum iron protein domain"/>
    <property type="match status" value="2"/>
</dbReference>
<feature type="domain" description="Phosphoribosyl-AMP cyclohydrolase" evidence="21">
    <location>
        <begin position="222"/>
        <end position="293"/>
    </location>
</feature>
<comment type="pathway">
    <text evidence="4">Amino-acid biosynthesis; L-histidine biosynthesis; L-histidine from 5-phospho-alpha-D-ribose 1-diphosphate: step 9/9.</text>
</comment>
<dbReference type="CDD" id="cd11546">
    <property type="entry name" value="NTP-PPase_His4"/>
    <property type="match status" value="1"/>
</dbReference>
<evidence type="ECO:0000256" key="9">
    <source>
        <dbReference type="ARBA" id="ARBA00022723"/>
    </source>
</evidence>
<dbReference type="InterPro" id="IPR002496">
    <property type="entry name" value="PRib_AMP_CycHydrolase_dom"/>
</dbReference>
<dbReference type="SUPFAM" id="SSF101386">
    <property type="entry name" value="all-alpha NTP pyrophosphatases"/>
    <property type="match status" value="1"/>
</dbReference>
<protein>
    <recommendedName>
        <fullName evidence="19">Histidine biosynthesis trifunctional protein</fullName>
    </recommendedName>
    <domain>
        <recommendedName>
            <fullName evidence="19">Phosphoribosyl-AMP cyclohydrolase</fullName>
            <ecNumber evidence="19">3.5.4.19</ecNumber>
        </recommendedName>
    </domain>
    <domain>
        <recommendedName>
            <fullName evidence="19">Phosphoribosyl-ATP pyrophosphohydrolase</fullName>
            <ecNumber evidence="19">3.6.1.31</ecNumber>
        </recommendedName>
    </domain>
    <domain>
        <recommendedName>
            <fullName evidence="19">Histidinol dehydrogenase</fullName>
            <shortName evidence="19">HDH</shortName>
            <ecNumber evidence="19">1.1.1.23</ecNumber>
        </recommendedName>
    </domain>
</protein>
<comment type="catalytic activity">
    <reaction evidence="2 19">
        <text>1-(5-phospho-beta-D-ribosyl)-ATP + H2O = 1-(5-phospho-beta-D-ribosyl)-5'-AMP + diphosphate + H(+)</text>
        <dbReference type="Rhea" id="RHEA:22828"/>
        <dbReference type="ChEBI" id="CHEBI:15377"/>
        <dbReference type="ChEBI" id="CHEBI:15378"/>
        <dbReference type="ChEBI" id="CHEBI:33019"/>
        <dbReference type="ChEBI" id="CHEBI:59457"/>
        <dbReference type="ChEBI" id="CHEBI:73183"/>
        <dbReference type="EC" id="3.6.1.31"/>
    </reaction>
</comment>
<reference evidence="22 23" key="1">
    <citation type="journal article" date="2018" name="New Phytol.">
        <title>Comparative genomics and transcriptomics depict ericoid mycorrhizal fungi as versatile saprotrophs and plant mutualists.</title>
        <authorList>
            <person name="Martino E."/>
            <person name="Morin E."/>
            <person name="Grelet G.A."/>
            <person name="Kuo A."/>
            <person name="Kohler A."/>
            <person name="Daghino S."/>
            <person name="Barry K.W."/>
            <person name="Cichocki N."/>
            <person name="Clum A."/>
            <person name="Dockter R.B."/>
            <person name="Hainaut M."/>
            <person name="Kuo R.C."/>
            <person name="LaButti K."/>
            <person name="Lindahl B.D."/>
            <person name="Lindquist E.A."/>
            <person name="Lipzen A."/>
            <person name="Khouja H.R."/>
            <person name="Magnuson J."/>
            <person name="Murat C."/>
            <person name="Ohm R.A."/>
            <person name="Singer S.W."/>
            <person name="Spatafora J.W."/>
            <person name="Wang M."/>
            <person name="Veneault-Fourrey C."/>
            <person name="Henrissat B."/>
            <person name="Grigoriev I.V."/>
            <person name="Martin F.M."/>
            <person name="Perotto S."/>
        </authorList>
    </citation>
    <scope>NUCLEOTIDE SEQUENCE [LARGE SCALE GENOMIC DNA]</scope>
    <source>
        <strain evidence="22 23">ATCC 22711</strain>
    </source>
</reference>
<dbReference type="AlphaFoldDB" id="A0A2T3AQR6"/>
<dbReference type="PANTHER" id="PTHR21256:SF2">
    <property type="entry name" value="HISTIDINE BIOSYNTHESIS TRIFUNCTIONAL PROTEIN"/>
    <property type="match status" value="1"/>
</dbReference>
<proteinExistence type="inferred from homology"/>
<evidence type="ECO:0000256" key="3">
    <source>
        <dbReference type="ARBA" id="ARBA00001947"/>
    </source>
</evidence>
<comment type="catalytic activity">
    <reaction evidence="18 19">
        <text>L-histidinol + 2 NAD(+) + H2O = L-histidine + 2 NADH + 3 H(+)</text>
        <dbReference type="Rhea" id="RHEA:20641"/>
        <dbReference type="ChEBI" id="CHEBI:15377"/>
        <dbReference type="ChEBI" id="CHEBI:15378"/>
        <dbReference type="ChEBI" id="CHEBI:57540"/>
        <dbReference type="ChEBI" id="CHEBI:57595"/>
        <dbReference type="ChEBI" id="CHEBI:57699"/>
        <dbReference type="ChEBI" id="CHEBI:57945"/>
        <dbReference type="EC" id="1.1.1.23"/>
    </reaction>
</comment>
<gene>
    <name evidence="22" type="ORF">M430DRAFT_31317</name>
</gene>
<keyword evidence="14 19" id="KW-0560">Oxidoreductase</keyword>
<evidence type="ECO:0000256" key="2">
    <source>
        <dbReference type="ARBA" id="ARBA00001460"/>
    </source>
</evidence>
<evidence type="ECO:0000256" key="18">
    <source>
        <dbReference type="ARBA" id="ARBA00049489"/>
    </source>
</evidence>
<keyword evidence="23" id="KW-1185">Reference proteome</keyword>
<dbReference type="PRINTS" id="PR00083">
    <property type="entry name" value="HOLDHDRGNASE"/>
</dbReference>
<dbReference type="EMBL" id="KZ679018">
    <property type="protein sequence ID" value="PSS08603.1"/>
    <property type="molecule type" value="Genomic_DNA"/>
</dbReference>
<dbReference type="FunFam" id="3.10.20.810:FF:000002">
    <property type="entry name" value="Histidine biosynthesis trifunctional protein"/>
    <property type="match status" value="1"/>
</dbReference>
<dbReference type="GO" id="GO:0046872">
    <property type="term" value="F:metal ion binding"/>
    <property type="evidence" value="ECO:0007669"/>
    <property type="project" value="UniProtKB-KW"/>
</dbReference>
<keyword evidence="16 19" id="KW-0368">Histidine biosynthesis</keyword>
<dbReference type="EC" id="3.5.4.19" evidence="19"/>
<dbReference type="InterPro" id="IPR001692">
    <property type="entry name" value="Histidinol_DH_CS"/>
</dbReference>
<evidence type="ECO:0000256" key="6">
    <source>
        <dbReference type="ARBA" id="ARBA00005204"/>
    </source>
</evidence>
<evidence type="ECO:0000256" key="8">
    <source>
        <dbReference type="ARBA" id="ARBA00022605"/>
    </source>
</evidence>
<dbReference type="InterPro" id="IPR008179">
    <property type="entry name" value="HisE"/>
</dbReference>
<dbReference type="Gene3D" id="3.10.20.810">
    <property type="entry name" value="Phosphoribosyl-AMP cyclohydrolase"/>
    <property type="match status" value="1"/>
</dbReference>
<dbReference type="Gene3D" id="1.10.287.1080">
    <property type="entry name" value="MazG-like"/>
    <property type="match status" value="1"/>
</dbReference>
<dbReference type="EC" id="1.1.1.23" evidence="19"/>
<keyword evidence="11 19" id="KW-0378">Hydrolase</keyword>
<evidence type="ECO:0000313" key="23">
    <source>
        <dbReference type="Proteomes" id="UP000241818"/>
    </source>
</evidence>
<dbReference type="NCBIfam" id="TIGR03188">
    <property type="entry name" value="histidine_hisI"/>
    <property type="match status" value="1"/>
</dbReference>
<dbReference type="InterPro" id="IPR016298">
    <property type="entry name" value="Histidine_synth_trifunct"/>
</dbReference>
<dbReference type="NCBIfam" id="TIGR00069">
    <property type="entry name" value="hisD"/>
    <property type="match status" value="1"/>
</dbReference>
<evidence type="ECO:0000256" key="17">
    <source>
        <dbReference type="ARBA" id="ARBA00023268"/>
    </source>
</evidence>
<feature type="region of interest" description="Disordered" evidence="20">
    <location>
        <begin position="401"/>
        <end position="421"/>
    </location>
</feature>
<comment type="cofactor">
    <cofactor evidence="3">
        <name>Zn(2+)</name>
        <dbReference type="ChEBI" id="CHEBI:29105"/>
    </cofactor>
</comment>
<dbReference type="SUPFAM" id="SSF53720">
    <property type="entry name" value="ALDH-like"/>
    <property type="match status" value="1"/>
</dbReference>
<dbReference type="RefSeq" id="XP_024717001.1">
    <property type="nucleotide sequence ID" value="XM_024866027.1"/>
</dbReference>
<name>A0A2T3AQR6_AMORE</name>
<dbReference type="InterPro" id="IPR012131">
    <property type="entry name" value="Hstdl_DH"/>
</dbReference>
<evidence type="ECO:0000256" key="19">
    <source>
        <dbReference type="PIRNR" id="PIRNR001257"/>
    </source>
</evidence>
<evidence type="ECO:0000256" key="11">
    <source>
        <dbReference type="ARBA" id="ARBA00022801"/>
    </source>
</evidence>
<evidence type="ECO:0000256" key="16">
    <source>
        <dbReference type="ARBA" id="ARBA00023102"/>
    </source>
</evidence>
<dbReference type="PANTHER" id="PTHR21256">
    <property type="entry name" value="HISTIDINOL DEHYDROGENASE HDH"/>
    <property type="match status" value="1"/>
</dbReference>
<dbReference type="PIRSF" id="PIRSF001257">
    <property type="entry name" value="His_trifunctional"/>
    <property type="match status" value="1"/>
</dbReference>
<sequence>MDTTLPLPFLPTVDLGKGPVESTEGLTRKQLSYLGCVHFVASSANVDTLLQFLQGHSGIETYVDVTAIDSTDDVISILDAGARKVFVAVGQQLDSLKAYPDRVVPVFSTQDHPASGDIYSNGVLFNAGDDKSPSEQVLQQLKARKVSPIFLVAPKIDFESAIKVATEYSAIPIIPATRLTIDKADKERISVPAAIGGSWSSDRPDKLIPTVVTDERGIALGLVYSSEESLAESLKTGTGVYQSRKRGLWYKGATSGDTQELVRVALDCDQDCLKFVVRQKGRGFCHLPQSTCFGELRGLSKLEKTLVSRKASAPEGSYTARLFSDEKLLRAKIMEEAEELCDAKTKQDVAFEAADLIYFALTKAVSAGVSLADIERSLDAKSVKVKRRQGDAKGQWAAKEGITNGSTSAAPAPKAADEKVESNNGRIAMKRYNASTISAAELKDVLQRPSQKSTDVIMGIVKPIIQEVRTGGDKALLGFTHKFEKATSLTSPVLKAPFPQALMNLPAETIKAIDASFENIRKFHAAQKEEKPLRVETMPGIICSRFSRPIERVGLYVPGGTAVLPSTALMLGVPAMVAGCKKIVLASPPRSDGSISPEIVYIAHKVGAESIVLAGGAQAVAAMAYGTENVSKVDKILGPGNQFVTAAKMYVSNDTNAGVSIDMPAGPSEVLVIADKYANPAFVASDLLSQAEHGVDSQVILIAVDLSEKELAAIEDELHAQSMALPRVDIVRGSIQHSVTLEVKSVEEALKLSNEYAPEHLILQLKDAASAVDLVENAGSVFIGEWTPESVGDYSAGVNHSLPTYGYAKQYSGVNLGSYVKHITSSNLTAQGLRNIGGAVMHLAKVEELEAHRRAVSIRLKYMDDNKI</sequence>
<dbReference type="PROSITE" id="PS00611">
    <property type="entry name" value="HISOL_DEHYDROGENASE"/>
    <property type="match status" value="1"/>
</dbReference>
<accession>A0A2T3AQR6</accession>
<dbReference type="InterPro" id="IPR016161">
    <property type="entry name" value="Ald_DH/histidinol_DH"/>
</dbReference>
<dbReference type="GO" id="GO:0000105">
    <property type="term" value="P:L-histidine biosynthetic process"/>
    <property type="evidence" value="ECO:0007669"/>
    <property type="project" value="UniProtKB-UniRule"/>
</dbReference>
<dbReference type="OrthoDB" id="1703565at2759"/>
<evidence type="ECO:0000256" key="5">
    <source>
        <dbReference type="ARBA" id="ARBA00005169"/>
    </source>
</evidence>
<evidence type="ECO:0000256" key="14">
    <source>
        <dbReference type="ARBA" id="ARBA00023002"/>
    </source>
</evidence>
<evidence type="ECO:0000256" key="13">
    <source>
        <dbReference type="ARBA" id="ARBA00022840"/>
    </source>
</evidence>
<keyword evidence="8 19" id="KW-0028">Amino-acid biosynthesis</keyword>
<dbReference type="GO" id="GO:0004636">
    <property type="term" value="F:phosphoribosyl-ATP diphosphatase activity"/>
    <property type="evidence" value="ECO:0007669"/>
    <property type="project" value="UniProtKB-UniRule"/>
</dbReference>
<dbReference type="HAMAP" id="MF_01024">
    <property type="entry name" value="HisD"/>
    <property type="match status" value="1"/>
</dbReference>
<keyword evidence="15 19" id="KW-0520">NAD</keyword>
<evidence type="ECO:0000256" key="12">
    <source>
        <dbReference type="ARBA" id="ARBA00022833"/>
    </source>
</evidence>
<evidence type="ECO:0000313" key="22">
    <source>
        <dbReference type="EMBL" id="PSS08603.1"/>
    </source>
</evidence>
<comment type="pathway">
    <text evidence="5">Amino-acid biosynthesis; L-histidine biosynthesis; L-histidine from 5-phospho-alpha-D-ribose 1-diphosphate: step 3/9.</text>
</comment>
<dbReference type="InParanoid" id="A0A2T3AQR6"/>
<comment type="catalytic activity">
    <reaction evidence="1 19">
        <text>1-(5-phospho-beta-D-ribosyl)-5'-AMP + H2O = 1-(5-phospho-beta-D-ribosyl)-5-[(5-phospho-beta-D-ribosylamino)methylideneamino]imidazole-4-carboxamide</text>
        <dbReference type="Rhea" id="RHEA:20049"/>
        <dbReference type="ChEBI" id="CHEBI:15377"/>
        <dbReference type="ChEBI" id="CHEBI:58435"/>
        <dbReference type="ChEBI" id="CHEBI:59457"/>
        <dbReference type="EC" id="3.5.4.19"/>
    </reaction>
</comment>
<keyword evidence="9" id="KW-0479">Metal-binding</keyword>
<keyword evidence="13 19" id="KW-0067">ATP-binding</keyword>
<dbReference type="InterPro" id="IPR021130">
    <property type="entry name" value="PRib-ATP_PPHydrolase-like"/>
</dbReference>
<keyword evidence="10 19" id="KW-0547">Nucleotide-binding</keyword>
<dbReference type="GO" id="GO:0051287">
    <property type="term" value="F:NAD binding"/>
    <property type="evidence" value="ECO:0007669"/>
    <property type="project" value="UniProtKB-UniRule"/>
</dbReference>
<dbReference type="GeneID" id="36574108"/>
<dbReference type="UniPathway" id="UPA00031">
    <property type="reaction ID" value="UER00007"/>
</dbReference>
<dbReference type="Proteomes" id="UP000241818">
    <property type="component" value="Unassembled WGS sequence"/>
</dbReference>
<comment type="pathway">
    <text evidence="6">Amino-acid biosynthesis; L-histidine biosynthesis; L-histidine from 5-phospho-alpha-D-ribose 1-diphosphate: step 2/9.</text>
</comment>